<keyword evidence="8" id="KW-1185">Reference proteome</keyword>
<reference evidence="7" key="1">
    <citation type="submission" date="2020-05" db="EMBL/GenBank/DDBJ databases">
        <title>Phylogenomic resolution of chytrid fungi.</title>
        <authorList>
            <person name="Stajich J.E."/>
            <person name="Amses K."/>
            <person name="Simmons R."/>
            <person name="Seto K."/>
            <person name="Myers J."/>
            <person name="Bonds A."/>
            <person name="Quandt C.A."/>
            <person name="Barry K."/>
            <person name="Liu P."/>
            <person name="Grigoriev I."/>
            <person name="Longcore J.E."/>
            <person name="James T.Y."/>
        </authorList>
    </citation>
    <scope>NUCLEOTIDE SEQUENCE</scope>
    <source>
        <strain evidence="7">JEL0379</strain>
    </source>
</reference>
<feature type="compositionally biased region" description="Low complexity" evidence="4">
    <location>
        <begin position="588"/>
        <end position="600"/>
    </location>
</feature>
<dbReference type="EMBL" id="JADGJQ010000041">
    <property type="protein sequence ID" value="KAJ3176436.1"/>
    <property type="molecule type" value="Genomic_DNA"/>
</dbReference>
<dbReference type="Gene3D" id="1.10.510.10">
    <property type="entry name" value="Transferase(Phosphotransferase) domain 1"/>
    <property type="match status" value="1"/>
</dbReference>
<dbReference type="Pfam" id="PF00069">
    <property type="entry name" value="Pkinase"/>
    <property type="match status" value="1"/>
</dbReference>
<accession>A0AAD5TIF4</accession>
<evidence type="ECO:0000256" key="3">
    <source>
        <dbReference type="ARBA" id="ARBA00022840"/>
    </source>
</evidence>
<dbReference type="AlphaFoldDB" id="A0AAD5TIF4"/>
<proteinExistence type="inferred from homology"/>
<comment type="similarity">
    <text evidence="1">Belongs to the protein kinase superfamily. CAMK Ser/Thr protein kinase family. CHEK2 subfamily.</text>
</comment>
<feature type="region of interest" description="Disordered" evidence="4">
    <location>
        <begin position="46"/>
        <end position="111"/>
    </location>
</feature>
<sequence length="779" mass="85555">MADLQHPHAHWEFSLNTVKLLGNMDPIRRVEEWAVEVSKHEQVFAYAGSSSPSTASQTQDGPLPENRVTTPKNSPIAASRVTAPALADDTEGAQSITEESKSAGPQAQQQQAAVWGQLVPLEAGVPPIDLITESGDGTENRAPSYLVGRHPGCDVVLPFLSVSNRHCFLYKETGLNDATGCLETTVYIEEFSRNGTWVNGTLLVRRQRYQLECGDQISFARNRKDTLIFTLTGVEPPQPNFFDKYDLTERLKSGDFAVVWLAESRTSAEKVVVKVISRDSFDGCEDATFGRNLVAEAKFWEHLEHPHITSILEVLWDAENIYVVLEHANGGDLFEAIIEKKKLPEPIARDLMKQIFEAIQYLHAQNVTHRNLKLEKIFACETDDKFFNVQISDFVKPSILSEPIFTESLCSSPDYVAPEILKAHTTKGLGPVCNKAADMWSCGVILYICLCGYPPFSEELGPPSLQGQIMEGKVAFRLPWWSFMSQASLDLIMGLLTLDPSKRMTAEQALEHPWITLKHPTRDKSEGVNTSHMEYPPDYCWPKQVPAVHANRVVPALERPRQSHKRGVATAAEQLNIVKRNPLSRMTKASTAANWSATTAPKPSPIACRTRNAATTKAVPRSIRGVDITTAAQSQGKTPAEQLASAQEKRQQSLPTPATSVPDNDHDNGLPVQSQGSYCEPAALAVSQPRPVPRPGKRRAVPGAKRGLITPSGSSASLRTKTQPAADRGTTFIDIPLIEGDALDATASSRSPTLEIEVTPAPIMPPLRRSGRIRSAKKA</sequence>
<dbReference type="CDD" id="cd05117">
    <property type="entry name" value="STKc_CAMK"/>
    <property type="match status" value="1"/>
</dbReference>
<feature type="compositionally biased region" description="Polar residues" evidence="4">
    <location>
        <begin position="711"/>
        <end position="723"/>
    </location>
</feature>
<feature type="region of interest" description="Disordered" evidence="4">
    <location>
        <begin position="588"/>
        <end position="725"/>
    </location>
</feature>
<gene>
    <name evidence="7" type="ORF">HDU87_005305</name>
</gene>
<dbReference type="Proteomes" id="UP001212152">
    <property type="component" value="Unassembled WGS sequence"/>
</dbReference>
<dbReference type="InterPro" id="IPR011009">
    <property type="entry name" value="Kinase-like_dom_sf"/>
</dbReference>
<feature type="compositionally biased region" description="Polar residues" evidence="4">
    <location>
        <begin position="48"/>
        <end position="60"/>
    </location>
</feature>
<name>A0AAD5TIF4_9FUNG</name>
<dbReference type="GO" id="GO:0005524">
    <property type="term" value="F:ATP binding"/>
    <property type="evidence" value="ECO:0007669"/>
    <property type="project" value="UniProtKB-KW"/>
</dbReference>
<evidence type="ECO:0000256" key="2">
    <source>
        <dbReference type="ARBA" id="ARBA00022741"/>
    </source>
</evidence>
<organism evidence="7 8">
    <name type="scientific">Geranomyces variabilis</name>
    <dbReference type="NCBI Taxonomy" id="109894"/>
    <lineage>
        <taxon>Eukaryota</taxon>
        <taxon>Fungi</taxon>
        <taxon>Fungi incertae sedis</taxon>
        <taxon>Chytridiomycota</taxon>
        <taxon>Chytridiomycota incertae sedis</taxon>
        <taxon>Chytridiomycetes</taxon>
        <taxon>Spizellomycetales</taxon>
        <taxon>Powellomycetaceae</taxon>
        <taxon>Geranomyces</taxon>
    </lineage>
</organism>
<dbReference type="SMART" id="SM00240">
    <property type="entry name" value="FHA"/>
    <property type="match status" value="1"/>
</dbReference>
<dbReference type="InterPro" id="IPR008984">
    <property type="entry name" value="SMAD_FHA_dom_sf"/>
</dbReference>
<dbReference type="PROSITE" id="PS50006">
    <property type="entry name" value="FHA_DOMAIN"/>
    <property type="match status" value="1"/>
</dbReference>
<protein>
    <submittedName>
        <fullName evidence="7">Uncharacterized protein</fullName>
    </submittedName>
</protein>
<dbReference type="FunFam" id="1.10.510.10:FF:000571">
    <property type="entry name" value="Maternal embryonic leucine zipper kinase"/>
    <property type="match status" value="1"/>
</dbReference>
<keyword evidence="2" id="KW-0547">Nucleotide-binding</keyword>
<dbReference type="PROSITE" id="PS50011">
    <property type="entry name" value="PROTEIN_KINASE_DOM"/>
    <property type="match status" value="1"/>
</dbReference>
<feature type="region of interest" description="Disordered" evidence="4">
    <location>
        <begin position="746"/>
        <end position="779"/>
    </location>
</feature>
<dbReference type="InterPro" id="IPR000253">
    <property type="entry name" value="FHA_dom"/>
</dbReference>
<dbReference type="PANTHER" id="PTHR24347">
    <property type="entry name" value="SERINE/THREONINE-PROTEIN KINASE"/>
    <property type="match status" value="1"/>
</dbReference>
<evidence type="ECO:0000313" key="7">
    <source>
        <dbReference type="EMBL" id="KAJ3176436.1"/>
    </source>
</evidence>
<dbReference type="SUPFAM" id="SSF49879">
    <property type="entry name" value="SMAD/FHA domain"/>
    <property type="match status" value="1"/>
</dbReference>
<feature type="compositionally biased region" description="Polar residues" evidence="4">
    <location>
        <begin position="652"/>
        <end position="662"/>
    </location>
</feature>
<dbReference type="InterPro" id="IPR000719">
    <property type="entry name" value="Prot_kinase_dom"/>
</dbReference>
<evidence type="ECO:0000256" key="4">
    <source>
        <dbReference type="SAM" id="MobiDB-lite"/>
    </source>
</evidence>
<dbReference type="Pfam" id="PF00498">
    <property type="entry name" value="FHA"/>
    <property type="match status" value="1"/>
</dbReference>
<feature type="domain" description="Protein kinase" evidence="6">
    <location>
        <begin position="245"/>
        <end position="515"/>
    </location>
</feature>
<evidence type="ECO:0000256" key="1">
    <source>
        <dbReference type="ARBA" id="ARBA00005575"/>
    </source>
</evidence>
<evidence type="ECO:0000259" key="5">
    <source>
        <dbReference type="PROSITE" id="PS50006"/>
    </source>
</evidence>
<evidence type="ECO:0000313" key="8">
    <source>
        <dbReference type="Proteomes" id="UP001212152"/>
    </source>
</evidence>
<feature type="compositionally biased region" description="Basic residues" evidence="4">
    <location>
        <begin position="769"/>
        <end position="779"/>
    </location>
</feature>
<comment type="caution">
    <text evidence="7">The sequence shown here is derived from an EMBL/GenBank/DDBJ whole genome shotgun (WGS) entry which is preliminary data.</text>
</comment>
<keyword evidence="3" id="KW-0067">ATP-binding</keyword>
<evidence type="ECO:0000259" key="6">
    <source>
        <dbReference type="PROSITE" id="PS50011"/>
    </source>
</evidence>
<dbReference type="SUPFAM" id="SSF56112">
    <property type="entry name" value="Protein kinase-like (PK-like)"/>
    <property type="match status" value="1"/>
</dbReference>
<dbReference type="GO" id="GO:0004672">
    <property type="term" value="F:protein kinase activity"/>
    <property type="evidence" value="ECO:0007669"/>
    <property type="project" value="InterPro"/>
</dbReference>
<feature type="domain" description="FHA" evidence="5">
    <location>
        <begin position="145"/>
        <end position="203"/>
    </location>
</feature>
<dbReference type="Gene3D" id="2.60.200.20">
    <property type="match status" value="1"/>
</dbReference>